<feature type="region of interest" description="Disordered" evidence="12">
    <location>
        <begin position="1"/>
        <end position="23"/>
    </location>
</feature>
<comment type="catalytic activity">
    <reaction evidence="10 11">
        <text>uridine(44) in tRNA(Ser) + S-adenosyl-L-methionine = 2'-O-methyluridine(44) in tRNA(Ser) + S-adenosyl-L-homocysteine + H(+)</text>
        <dbReference type="Rhea" id="RHEA:43100"/>
        <dbReference type="Rhea" id="RHEA-COMP:10339"/>
        <dbReference type="Rhea" id="RHEA-COMP:10340"/>
        <dbReference type="ChEBI" id="CHEBI:15378"/>
        <dbReference type="ChEBI" id="CHEBI:57856"/>
        <dbReference type="ChEBI" id="CHEBI:59789"/>
        <dbReference type="ChEBI" id="CHEBI:65315"/>
        <dbReference type="ChEBI" id="CHEBI:74478"/>
        <dbReference type="EC" id="2.1.1.211"/>
    </reaction>
</comment>
<dbReference type="GeneID" id="37030506"/>
<keyword evidence="14" id="KW-1185">Reference proteome</keyword>
<name>A0A316UGN4_9BASI</name>
<organism evidence="13 14">
    <name type="scientific">Jaminaea rosea</name>
    <dbReference type="NCBI Taxonomy" id="1569628"/>
    <lineage>
        <taxon>Eukaryota</taxon>
        <taxon>Fungi</taxon>
        <taxon>Dikarya</taxon>
        <taxon>Basidiomycota</taxon>
        <taxon>Ustilaginomycotina</taxon>
        <taxon>Exobasidiomycetes</taxon>
        <taxon>Microstromatales</taxon>
        <taxon>Microstromatales incertae sedis</taxon>
        <taxon>Jaminaea</taxon>
    </lineage>
</organism>
<gene>
    <name evidence="13" type="ORF">BDZ90DRAFT_265870</name>
</gene>
<evidence type="ECO:0000256" key="2">
    <source>
        <dbReference type="ARBA" id="ARBA00009056"/>
    </source>
</evidence>
<keyword evidence="6 11" id="KW-0489">Methyltransferase</keyword>
<comment type="function">
    <text evidence="11">Adenosyl-L-methionine (AdoMet)-dependent tRNA (uracil-O(2)-)-methyltransferase.</text>
</comment>
<reference evidence="13 14" key="1">
    <citation type="journal article" date="2018" name="Mol. Biol. Evol.">
        <title>Broad Genomic Sampling Reveals a Smut Pathogenic Ancestry of the Fungal Clade Ustilaginomycotina.</title>
        <authorList>
            <person name="Kijpornyongpan T."/>
            <person name="Mondo S.J."/>
            <person name="Barry K."/>
            <person name="Sandor L."/>
            <person name="Lee J."/>
            <person name="Lipzen A."/>
            <person name="Pangilinan J."/>
            <person name="LaButti K."/>
            <person name="Hainaut M."/>
            <person name="Henrissat B."/>
            <person name="Grigoriev I.V."/>
            <person name="Spatafora J.W."/>
            <person name="Aime M.C."/>
        </authorList>
    </citation>
    <scope>NUCLEOTIDE SEQUENCE [LARGE SCALE GENOMIC DNA]</scope>
    <source>
        <strain evidence="13 14">MCA 5214</strain>
    </source>
</reference>
<feature type="region of interest" description="Disordered" evidence="12">
    <location>
        <begin position="631"/>
        <end position="661"/>
    </location>
</feature>
<dbReference type="EC" id="2.1.1.211" evidence="3 11"/>
<keyword evidence="5 11" id="KW-0963">Cytoplasm</keyword>
<dbReference type="Proteomes" id="UP000245884">
    <property type="component" value="Unassembled WGS sequence"/>
</dbReference>
<dbReference type="InterPro" id="IPR011671">
    <property type="entry name" value="tRNA_uracil_MeTrfase"/>
</dbReference>
<sequence length="670" mass="74095">MLHDEPAARQPTHGRINEHDAAPIVVPDFVEPPRLSSIPAKPHAKITTGFTEAGDPHLDLGLASLPGKSGIDLVQWQRTATCLAPINDVAAWGRVMETFIRQPEVNSSNILRADILLDERIDSASLSQASGSIGNIPRGIPTRRIPRWTPTRRILRRLLPRRPTGNPELEQLCTFYEDRGHDGKVKGSLVVYTPVIGPECLDGSTPPTSESLHAWLAASRSPSGQDEMPFYHPPLLALAFAYVGSDKRDSGGTGASLPHLSISVVPFPSTQPSPLSERLLRISTTLLTTLHRHIWGQSHSYKPRATHDQLVPKALFQDVYLNLKHRWGEYLVREWRENTPAEKHVHEDLGVAAWLMCFWKVRGVGAVAAGAEGGEIGLNDRPWLIDSAAWPRPRGGFVDVGCGNGLLVWLLNNEGYEGFGFDLRERKSWELFGQTVAVEQNYASSPRPASGPADLRVHTLNALESIWRGYTRDSSSSPLPDLFPQHCFLIGNHADELTPLLPFLASYAVGPSCAGMLNIPCCKWKLDGTRFTGGKFKEALGLTGDEDNRAKREVRDEMQAIALAYVSHLHLLAGWHVEKEALRIPSTRNWAVVGVKRVDQGCPSSDRWAQRDGKVREMLDQARGKWKAREEAATVRREHNGSPVPLIHEGEDEHNVDEDIIDATPACYAP</sequence>
<evidence type="ECO:0000313" key="13">
    <source>
        <dbReference type="EMBL" id="PWN24422.1"/>
    </source>
</evidence>
<evidence type="ECO:0000256" key="9">
    <source>
        <dbReference type="ARBA" id="ARBA00022694"/>
    </source>
</evidence>
<accession>A0A316UGN4</accession>
<evidence type="ECO:0000256" key="7">
    <source>
        <dbReference type="ARBA" id="ARBA00022679"/>
    </source>
</evidence>
<evidence type="ECO:0000256" key="1">
    <source>
        <dbReference type="ARBA" id="ARBA00004496"/>
    </source>
</evidence>
<dbReference type="EMBL" id="KZ819681">
    <property type="protein sequence ID" value="PWN24422.1"/>
    <property type="molecule type" value="Genomic_DNA"/>
</dbReference>
<evidence type="ECO:0000256" key="5">
    <source>
        <dbReference type="ARBA" id="ARBA00022490"/>
    </source>
</evidence>
<keyword evidence="7 11" id="KW-0808">Transferase</keyword>
<dbReference type="AlphaFoldDB" id="A0A316UGN4"/>
<evidence type="ECO:0000256" key="8">
    <source>
        <dbReference type="ARBA" id="ARBA00022691"/>
    </source>
</evidence>
<dbReference type="GO" id="GO:0030488">
    <property type="term" value="P:tRNA methylation"/>
    <property type="evidence" value="ECO:0007669"/>
    <property type="project" value="UniProtKB-UniRule"/>
</dbReference>
<evidence type="ECO:0000256" key="11">
    <source>
        <dbReference type="RuleBase" id="RU368004"/>
    </source>
</evidence>
<dbReference type="PANTHER" id="PTHR21210">
    <property type="entry name" value="TRNA (URACIL-O(2)-)-METHYLTRANSFERASE-RELATED"/>
    <property type="match status" value="1"/>
</dbReference>
<evidence type="ECO:0000313" key="14">
    <source>
        <dbReference type="Proteomes" id="UP000245884"/>
    </source>
</evidence>
<feature type="compositionally biased region" description="Basic and acidic residues" evidence="12">
    <location>
        <begin position="631"/>
        <end position="640"/>
    </location>
</feature>
<dbReference type="RefSeq" id="XP_025359034.1">
    <property type="nucleotide sequence ID" value="XM_025508683.1"/>
</dbReference>
<dbReference type="Pfam" id="PF07757">
    <property type="entry name" value="AdoMet_MTase"/>
    <property type="match status" value="2"/>
</dbReference>
<dbReference type="GO" id="GO:0005737">
    <property type="term" value="C:cytoplasm"/>
    <property type="evidence" value="ECO:0007669"/>
    <property type="project" value="UniProtKB-SubCell"/>
</dbReference>
<evidence type="ECO:0000256" key="10">
    <source>
        <dbReference type="ARBA" id="ARBA00047957"/>
    </source>
</evidence>
<evidence type="ECO:0000256" key="12">
    <source>
        <dbReference type="SAM" id="MobiDB-lite"/>
    </source>
</evidence>
<evidence type="ECO:0000256" key="4">
    <source>
        <dbReference type="ARBA" id="ARBA00017788"/>
    </source>
</evidence>
<proteinExistence type="inferred from homology"/>
<dbReference type="PANTHER" id="PTHR21210:SF0">
    <property type="entry name" value="TRNA (URACIL-O(2)-)-METHYLTRANSFERASE-RELATED"/>
    <property type="match status" value="1"/>
</dbReference>
<comment type="subcellular location">
    <subcellularLocation>
        <location evidence="1 11">Cytoplasm</location>
    </subcellularLocation>
</comment>
<keyword evidence="9 11" id="KW-0819">tRNA processing</keyword>
<comment type="similarity">
    <text evidence="2 11">Belongs to the TRM44 family.</text>
</comment>
<dbReference type="STRING" id="1569628.A0A316UGN4"/>
<evidence type="ECO:0000256" key="6">
    <source>
        <dbReference type="ARBA" id="ARBA00022603"/>
    </source>
</evidence>
<evidence type="ECO:0000256" key="3">
    <source>
        <dbReference type="ARBA" id="ARBA00012795"/>
    </source>
</evidence>
<keyword evidence="8 11" id="KW-0949">S-adenosyl-L-methionine</keyword>
<dbReference type="OrthoDB" id="10047021at2759"/>
<dbReference type="GO" id="GO:0141101">
    <property type="term" value="F:tRNA(Ser) (uridine(44)-2'-O-)-methyltransferase activity"/>
    <property type="evidence" value="ECO:0007669"/>
    <property type="project" value="UniProtKB-EC"/>
</dbReference>
<protein>
    <recommendedName>
        <fullName evidence="4 11">tRNA (uracil-O(2)-)-methyltransferase</fullName>
        <ecNumber evidence="3 11">2.1.1.211</ecNumber>
    </recommendedName>
</protein>